<organism evidence="3 4">
    <name type="scientific">Planktosalinus lacus</name>
    <dbReference type="NCBI Taxonomy" id="1526573"/>
    <lineage>
        <taxon>Bacteria</taxon>
        <taxon>Pseudomonadati</taxon>
        <taxon>Bacteroidota</taxon>
        <taxon>Flavobacteriia</taxon>
        <taxon>Flavobacteriales</taxon>
        <taxon>Flavobacteriaceae</taxon>
        <taxon>Planktosalinus</taxon>
    </lineage>
</organism>
<dbReference type="SUPFAM" id="SSF52833">
    <property type="entry name" value="Thioredoxin-like"/>
    <property type="match status" value="1"/>
</dbReference>
<comment type="similarity">
    <text evidence="1 2">Belongs to the ArsC family.</text>
</comment>
<dbReference type="Gene3D" id="3.40.30.10">
    <property type="entry name" value="Glutaredoxin"/>
    <property type="match status" value="1"/>
</dbReference>
<dbReference type="PROSITE" id="PS51353">
    <property type="entry name" value="ARSC"/>
    <property type="match status" value="1"/>
</dbReference>
<name>A0A8J2Y8J3_9FLAO</name>
<dbReference type="Proteomes" id="UP000652231">
    <property type="component" value="Unassembled WGS sequence"/>
</dbReference>
<comment type="caution">
    <text evidence="3">The sequence shown here is derived from an EMBL/GenBank/DDBJ whole genome shotgun (WGS) entry which is preliminary data.</text>
</comment>
<accession>A0A8J2Y8J3</accession>
<sequence>MKNNEDMGVLSEHTNQLNFYYYPEHKLSKEALAYAESSDAKLNAVNIKKTKLTGTQWVELAEMLDCSVYELLAKEHPVFKEKYEGSTSLGTEDAIKLLQNNPELLVYPIASRGKKAVYVKMMTDVLKLTKPDTANESRN</sequence>
<evidence type="ECO:0000256" key="2">
    <source>
        <dbReference type="PROSITE-ProRule" id="PRU01282"/>
    </source>
</evidence>
<evidence type="ECO:0000313" key="4">
    <source>
        <dbReference type="Proteomes" id="UP000652231"/>
    </source>
</evidence>
<dbReference type="InterPro" id="IPR006660">
    <property type="entry name" value="Arsenate_reductase-like"/>
</dbReference>
<evidence type="ECO:0000256" key="1">
    <source>
        <dbReference type="ARBA" id="ARBA00007198"/>
    </source>
</evidence>
<dbReference type="RefSeq" id="WP_188441471.1">
    <property type="nucleotide sequence ID" value="NZ_BMGK01000006.1"/>
</dbReference>
<dbReference type="InterPro" id="IPR036249">
    <property type="entry name" value="Thioredoxin-like_sf"/>
</dbReference>
<reference evidence="3" key="2">
    <citation type="submission" date="2020-09" db="EMBL/GenBank/DDBJ databases">
        <authorList>
            <person name="Sun Q."/>
            <person name="Zhou Y."/>
        </authorList>
    </citation>
    <scope>NUCLEOTIDE SEQUENCE</scope>
    <source>
        <strain evidence="3">CGMCC 1.12924</strain>
    </source>
</reference>
<evidence type="ECO:0008006" key="5">
    <source>
        <dbReference type="Google" id="ProtNLM"/>
    </source>
</evidence>
<reference evidence="3" key="1">
    <citation type="journal article" date="2014" name="Int. J. Syst. Evol. Microbiol.">
        <title>Complete genome sequence of Corynebacterium casei LMG S-19264T (=DSM 44701T), isolated from a smear-ripened cheese.</title>
        <authorList>
            <consortium name="US DOE Joint Genome Institute (JGI-PGF)"/>
            <person name="Walter F."/>
            <person name="Albersmeier A."/>
            <person name="Kalinowski J."/>
            <person name="Ruckert C."/>
        </authorList>
    </citation>
    <scope>NUCLEOTIDE SEQUENCE</scope>
    <source>
        <strain evidence="3">CGMCC 1.12924</strain>
    </source>
</reference>
<dbReference type="AlphaFoldDB" id="A0A8J2Y8J3"/>
<protein>
    <recommendedName>
        <fullName evidence="5">Arsenate reductase</fullName>
    </recommendedName>
</protein>
<keyword evidence="4" id="KW-1185">Reference proteome</keyword>
<dbReference type="EMBL" id="BMGK01000006">
    <property type="protein sequence ID" value="GGD93551.1"/>
    <property type="molecule type" value="Genomic_DNA"/>
</dbReference>
<proteinExistence type="inferred from homology"/>
<evidence type="ECO:0000313" key="3">
    <source>
        <dbReference type="EMBL" id="GGD93551.1"/>
    </source>
</evidence>
<gene>
    <name evidence="3" type="ORF">GCM10011312_16680</name>
</gene>